<feature type="domain" description="Integrase core" evidence="1">
    <location>
        <begin position="122"/>
        <end position="293"/>
    </location>
</feature>
<name>A0A210QR43_MIZYE</name>
<dbReference type="InterPro" id="IPR058913">
    <property type="entry name" value="Integrase_dom_put"/>
</dbReference>
<proteinExistence type="predicted"/>
<protein>
    <recommendedName>
        <fullName evidence="1">Integrase core domain-containing protein</fullName>
    </recommendedName>
</protein>
<dbReference type="AlphaFoldDB" id="A0A210QR43"/>
<gene>
    <name evidence="2" type="ORF">KP79_PYT12979</name>
</gene>
<comment type="caution">
    <text evidence="2">The sequence shown here is derived from an EMBL/GenBank/DDBJ whole genome shotgun (WGS) entry which is preliminary data.</text>
</comment>
<dbReference type="STRING" id="6573.A0A210QR43"/>
<evidence type="ECO:0000313" key="2">
    <source>
        <dbReference type="EMBL" id="OWF51202.1"/>
    </source>
</evidence>
<reference evidence="2 3" key="1">
    <citation type="journal article" date="2017" name="Nat. Ecol. Evol.">
        <title>Scallop genome provides insights into evolution of bilaterian karyotype and development.</title>
        <authorList>
            <person name="Wang S."/>
            <person name="Zhang J."/>
            <person name="Jiao W."/>
            <person name="Li J."/>
            <person name="Xun X."/>
            <person name="Sun Y."/>
            <person name="Guo X."/>
            <person name="Huan P."/>
            <person name="Dong B."/>
            <person name="Zhang L."/>
            <person name="Hu X."/>
            <person name="Sun X."/>
            <person name="Wang J."/>
            <person name="Zhao C."/>
            <person name="Wang Y."/>
            <person name="Wang D."/>
            <person name="Huang X."/>
            <person name="Wang R."/>
            <person name="Lv J."/>
            <person name="Li Y."/>
            <person name="Zhang Z."/>
            <person name="Liu B."/>
            <person name="Lu W."/>
            <person name="Hui Y."/>
            <person name="Liang J."/>
            <person name="Zhou Z."/>
            <person name="Hou R."/>
            <person name="Li X."/>
            <person name="Liu Y."/>
            <person name="Li H."/>
            <person name="Ning X."/>
            <person name="Lin Y."/>
            <person name="Zhao L."/>
            <person name="Xing Q."/>
            <person name="Dou J."/>
            <person name="Li Y."/>
            <person name="Mao J."/>
            <person name="Guo H."/>
            <person name="Dou H."/>
            <person name="Li T."/>
            <person name="Mu C."/>
            <person name="Jiang W."/>
            <person name="Fu Q."/>
            <person name="Fu X."/>
            <person name="Miao Y."/>
            <person name="Liu J."/>
            <person name="Yu Q."/>
            <person name="Li R."/>
            <person name="Liao H."/>
            <person name="Li X."/>
            <person name="Kong Y."/>
            <person name="Jiang Z."/>
            <person name="Chourrout D."/>
            <person name="Li R."/>
            <person name="Bao Z."/>
        </authorList>
    </citation>
    <scope>NUCLEOTIDE SEQUENCE [LARGE SCALE GENOMIC DNA]</scope>
    <source>
        <strain evidence="2 3">PY_sf001</strain>
    </source>
</reference>
<evidence type="ECO:0000259" key="1">
    <source>
        <dbReference type="Pfam" id="PF24764"/>
    </source>
</evidence>
<dbReference type="OrthoDB" id="6141539at2759"/>
<evidence type="ECO:0000313" key="3">
    <source>
        <dbReference type="Proteomes" id="UP000242188"/>
    </source>
</evidence>
<dbReference type="PANTHER" id="PTHR46791">
    <property type="entry name" value="EXPRESSED PROTEIN"/>
    <property type="match status" value="1"/>
</dbReference>
<sequence length="330" mass="38520">MDRNKLCKFYFHLGLPYKHILSFLAEGHGICISLRTLKRILRGEGLFRRKFHTDILDAALFIQEKITSIGNQQGYRWMHLQCLHQGITIPRDNVQFLMQLLDPIGVELRLRKRLRRRRYFSKGPDFLWHVDAYDKLKRYGLCISGCIDGFSRHLIWLNVYTTSSDPRVIAGYYMEAVDSRKGCPSLMRGDNGTENGHVAQMQNFMTRNNTFIFGRSTANQRIEMFWFFLRKQCCQYWMDALGVLADEGLFNESFFDRNLIQFCCMALLQGDLDDMIRVWNAHNIRPTKNQNSPHGRPIVMYMLPSSYDTRSPSSCTCYLPLTTLAVTCMT</sequence>
<dbReference type="Pfam" id="PF24764">
    <property type="entry name" value="rva_4"/>
    <property type="match status" value="1"/>
</dbReference>
<accession>A0A210QR43</accession>
<keyword evidence="3" id="KW-1185">Reference proteome</keyword>
<organism evidence="2 3">
    <name type="scientific">Mizuhopecten yessoensis</name>
    <name type="common">Japanese scallop</name>
    <name type="synonym">Patinopecten yessoensis</name>
    <dbReference type="NCBI Taxonomy" id="6573"/>
    <lineage>
        <taxon>Eukaryota</taxon>
        <taxon>Metazoa</taxon>
        <taxon>Spiralia</taxon>
        <taxon>Lophotrochozoa</taxon>
        <taxon>Mollusca</taxon>
        <taxon>Bivalvia</taxon>
        <taxon>Autobranchia</taxon>
        <taxon>Pteriomorphia</taxon>
        <taxon>Pectinida</taxon>
        <taxon>Pectinoidea</taxon>
        <taxon>Pectinidae</taxon>
        <taxon>Mizuhopecten</taxon>
    </lineage>
</organism>
<dbReference type="Proteomes" id="UP000242188">
    <property type="component" value="Unassembled WGS sequence"/>
</dbReference>
<dbReference type="PANTHER" id="PTHR46791:SF13">
    <property type="entry name" value="CLR5 DOMAIN-CONTAINING PROTEIN"/>
    <property type="match status" value="1"/>
</dbReference>
<dbReference type="EMBL" id="NEDP02002314">
    <property type="protein sequence ID" value="OWF51202.1"/>
    <property type="molecule type" value="Genomic_DNA"/>
</dbReference>